<dbReference type="Pfam" id="PF23865">
    <property type="entry name" value="DUF7223"/>
    <property type="match status" value="1"/>
</dbReference>
<feature type="chain" id="PRO_5041949845" evidence="1">
    <location>
        <begin position="24"/>
        <end position="481"/>
    </location>
</feature>
<keyword evidence="5" id="KW-1185">Reference proteome</keyword>
<evidence type="ECO:0000313" key="5">
    <source>
        <dbReference type="Proteomes" id="UP001218218"/>
    </source>
</evidence>
<organism evidence="4 5">
    <name type="scientific">Mycena albidolilacea</name>
    <dbReference type="NCBI Taxonomy" id="1033008"/>
    <lineage>
        <taxon>Eukaryota</taxon>
        <taxon>Fungi</taxon>
        <taxon>Dikarya</taxon>
        <taxon>Basidiomycota</taxon>
        <taxon>Agaricomycotina</taxon>
        <taxon>Agaricomycetes</taxon>
        <taxon>Agaricomycetidae</taxon>
        <taxon>Agaricales</taxon>
        <taxon>Marasmiineae</taxon>
        <taxon>Mycenaceae</taxon>
        <taxon>Mycena</taxon>
    </lineage>
</organism>
<dbReference type="InterPro" id="IPR055647">
    <property type="entry name" value="DUF7223"/>
</dbReference>
<dbReference type="Pfam" id="PF22974">
    <property type="entry name" value="DUF7029"/>
    <property type="match status" value="1"/>
</dbReference>
<feature type="signal peptide" evidence="1">
    <location>
        <begin position="1"/>
        <end position="23"/>
    </location>
</feature>
<evidence type="ECO:0000259" key="2">
    <source>
        <dbReference type="Pfam" id="PF22974"/>
    </source>
</evidence>
<name>A0AAD7EKA9_9AGAR</name>
<comment type="caution">
    <text evidence="4">The sequence shown here is derived from an EMBL/GenBank/DDBJ whole genome shotgun (WGS) entry which is preliminary data.</text>
</comment>
<accession>A0AAD7EKA9</accession>
<protein>
    <submittedName>
        <fullName evidence="4">Uncharacterized protein</fullName>
    </submittedName>
</protein>
<feature type="domain" description="DUF7029" evidence="2">
    <location>
        <begin position="77"/>
        <end position="180"/>
    </location>
</feature>
<gene>
    <name evidence="4" type="ORF">DFH08DRAFT_940395</name>
</gene>
<evidence type="ECO:0000259" key="3">
    <source>
        <dbReference type="Pfam" id="PF23865"/>
    </source>
</evidence>
<reference evidence="4" key="1">
    <citation type="submission" date="2023-03" db="EMBL/GenBank/DDBJ databases">
        <title>Massive genome expansion in bonnet fungi (Mycena s.s.) driven by repeated elements and novel gene families across ecological guilds.</title>
        <authorList>
            <consortium name="Lawrence Berkeley National Laboratory"/>
            <person name="Harder C.B."/>
            <person name="Miyauchi S."/>
            <person name="Viragh M."/>
            <person name="Kuo A."/>
            <person name="Thoen E."/>
            <person name="Andreopoulos B."/>
            <person name="Lu D."/>
            <person name="Skrede I."/>
            <person name="Drula E."/>
            <person name="Henrissat B."/>
            <person name="Morin E."/>
            <person name="Kohler A."/>
            <person name="Barry K."/>
            <person name="LaButti K."/>
            <person name="Morin E."/>
            <person name="Salamov A."/>
            <person name="Lipzen A."/>
            <person name="Mereny Z."/>
            <person name="Hegedus B."/>
            <person name="Baldrian P."/>
            <person name="Stursova M."/>
            <person name="Weitz H."/>
            <person name="Taylor A."/>
            <person name="Grigoriev I.V."/>
            <person name="Nagy L.G."/>
            <person name="Martin F."/>
            <person name="Kauserud H."/>
        </authorList>
    </citation>
    <scope>NUCLEOTIDE SEQUENCE</scope>
    <source>
        <strain evidence="4">CBHHK002</strain>
    </source>
</reference>
<proteinExistence type="predicted"/>
<evidence type="ECO:0000256" key="1">
    <source>
        <dbReference type="SAM" id="SignalP"/>
    </source>
</evidence>
<feature type="domain" description="DUF7223" evidence="3">
    <location>
        <begin position="244"/>
        <end position="441"/>
    </location>
</feature>
<dbReference type="AlphaFoldDB" id="A0AAD7EKA9"/>
<evidence type="ECO:0000313" key="4">
    <source>
        <dbReference type="EMBL" id="KAJ7328683.1"/>
    </source>
</evidence>
<dbReference type="InterPro" id="IPR054293">
    <property type="entry name" value="DUF7029"/>
</dbReference>
<dbReference type="Proteomes" id="UP001218218">
    <property type="component" value="Unassembled WGS sequence"/>
</dbReference>
<sequence>MRFISAAAILFLLGVAFVSATNAVDTPGRRLVPFSIRYPTPIRSRTWKRELTPKDTVILEYGMEWAAVPSTTLKFKAHSDTPIVLLEDIEYLLDTILCHHSGSTFATEVELNFRSEDAYIEALASWSSHPSFILVTSHLTCNLDDRRGAWLVTDVQGHEMYLQVMLIAQPIPLHEIGPSFRISHLAVGSSSWLQPQRLIKRLDSDHLFSFGHTLDLAPRQQLFPPDSSLLLRSADEVLDVSASAGVQIFCVDCFSHTNFSVGAELEVIGLKIHSAHINVTVQDFQHNIQLKVSLDGNVSFHKSMDVIRAPLPDLAIELPEIGSVGFFYGGTINAELDITGGFNFTMGAKASVPAGAATTFVMAGDGSSSATGWDASSFELIPFRLNSGSLNASAQLSLSPFLDAEITILDEVVAQARLGVNTPHLTANPQIQSNVNRECQPAGANDLESFQTALSFGVHCVPRSCLRNCVEQRRGAFRKAT</sequence>
<dbReference type="EMBL" id="JARIHO010000038">
    <property type="protein sequence ID" value="KAJ7328683.1"/>
    <property type="molecule type" value="Genomic_DNA"/>
</dbReference>
<keyword evidence="1" id="KW-0732">Signal</keyword>